<dbReference type="PANTHER" id="PTHR36586">
    <property type="entry name" value="PROLINE-RICH EXTENSIN-LIKE"/>
    <property type="match status" value="1"/>
</dbReference>
<feature type="domain" description="Extensin" evidence="3">
    <location>
        <begin position="419"/>
        <end position="464"/>
    </location>
</feature>
<dbReference type="AlphaFoldDB" id="A0A2P5DNR5"/>
<feature type="domain" description="Extensin" evidence="3">
    <location>
        <begin position="63"/>
        <end position="119"/>
    </location>
</feature>
<dbReference type="EMBL" id="JXTB01000026">
    <property type="protein sequence ID" value="PON74918.1"/>
    <property type="molecule type" value="Genomic_DNA"/>
</dbReference>
<feature type="compositionally biased region" description="Pro residues" evidence="1">
    <location>
        <begin position="99"/>
        <end position="121"/>
    </location>
</feature>
<dbReference type="Pfam" id="PF01190">
    <property type="entry name" value="Pollen_Ole_e_1"/>
    <property type="match status" value="1"/>
</dbReference>
<dbReference type="GO" id="GO:0009664">
    <property type="term" value="P:plant-type cell wall organization"/>
    <property type="evidence" value="ECO:0007669"/>
    <property type="project" value="InterPro"/>
</dbReference>
<name>A0A2P5DNR5_PARAD</name>
<dbReference type="OrthoDB" id="1939198at2759"/>
<dbReference type="PANTHER" id="PTHR36586:SF43">
    <property type="entry name" value="EXTENSIN-LIKE PROTEIN-RELATED"/>
    <property type="match status" value="1"/>
</dbReference>
<reference evidence="5" key="1">
    <citation type="submission" date="2016-06" db="EMBL/GenBank/DDBJ databases">
        <title>Parallel loss of symbiosis genes in relatives of nitrogen-fixing non-legume Parasponia.</title>
        <authorList>
            <person name="Van Velzen R."/>
            <person name="Holmer R."/>
            <person name="Bu F."/>
            <person name="Rutten L."/>
            <person name="Van Zeijl A."/>
            <person name="Liu W."/>
            <person name="Santuari L."/>
            <person name="Cao Q."/>
            <person name="Sharma T."/>
            <person name="Shen D."/>
            <person name="Roswanjaya Y."/>
            <person name="Wardhani T."/>
            <person name="Kalhor M.S."/>
            <person name="Jansen J."/>
            <person name="Van den Hoogen J."/>
            <person name="Gungor B."/>
            <person name="Hartog M."/>
            <person name="Hontelez J."/>
            <person name="Verver J."/>
            <person name="Yang W.-C."/>
            <person name="Schijlen E."/>
            <person name="Repin R."/>
            <person name="Schilthuizen M."/>
            <person name="Schranz E."/>
            <person name="Heidstra R."/>
            <person name="Miyata K."/>
            <person name="Fedorova E."/>
            <person name="Kohlen W."/>
            <person name="Bisseling T."/>
            <person name="Smit S."/>
            <person name="Geurts R."/>
        </authorList>
    </citation>
    <scope>NUCLEOTIDE SEQUENCE [LARGE SCALE GENOMIC DNA]</scope>
    <source>
        <strain evidence="5">cv. WU1-14</strain>
    </source>
</reference>
<dbReference type="STRING" id="3476.A0A2P5DNR5"/>
<feature type="chain" id="PRO_5015181072" evidence="2">
    <location>
        <begin position="36"/>
        <end position="564"/>
    </location>
</feature>
<dbReference type="Proteomes" id="UP000237105">
    <property type="component" value="Unassembled WGS sequence"/>
</dbReference>
<keyword evidence="2" id="KW-0732">Signal</keyword>
<dbReference type="GO" id="GO:0005199">
    <property type="term" value="F:structural constituent of cell wall"/>
    <property type="evidence" value="ECO:0007669"/>
    <property type="project" value="InterPro"/>
</dbReference>
<protein>
    <submittedName>
        <fullName evidence="4">Extensin domain containing protein</fullName>
    </submittedName>
</protein>
<proteinExistence type="predicted"/>
<sequence>MKNPGGGPTRGRLWPQMALAMAMLVVASNVGSASADPYLYSSPPPPYEYKSPPPPSPSPPPPYVYKSPPPPSPSPPPPYHYSSPPPPKHEEKPPYEYKSPPPPSPSPPPPYHYSSPPPPSPLHHRQFTTTSLHHHRLRTTTLLHRRLCRHHTTRTHTPTHTHTHTHTLTLTHWSSRCYDWAYPEKSHDKKHLKGAVVEVTCKAGDKEVKAYGTTKSNGKYSITVEGFDYRKYGGKECEAKLHAPPKGSPYNIPTKLHGGDKGAELRVKSKDKYEVVLYAKPFAYAPKTPSEECYKPKPKPEHPPYVYKSPPPPAPTYVYKSPPPPAYIYKSPPPPPPVYYYKSPPPPVYYYKSPPPPTHVSSPPYVYKSPPPPSPKYVYSSPPPPAYVYKSPPPPSPKYVYNSPPPPVYYYKSPPPPPYHYSSPPPPKHVEKPPYYYTSPPPPPPKYIYNSPPPPAYLSPTTSKITITSSLHLRISSTSNSILDSRISAPYSHQSCFSLKSGIKEASISAHQASNPSPFNKGLAVSHDSCISTSLVAALQIVLLFSSWSGFVGKSKVKKMGIGG</sequence>
<evidence type="ECO:0000256" key="2">
    <source>
        <dbReference type="SAM" id="SignalP"/>
    </source>
</evidence>
<dbReference type="PRINTS" id="PR01217">
    <property type="entry name" value="PRICHEXTENSN"/>
</dbReference>
<dbReference type="Pfam" id="PF04554">
    <property type="entry name" value="Extensin_2"/>
    <property type="match status" value="2"/>
</dbReference>
<feature type="compositionally biased region" description="Pro residues" evidence="1">
    <location>
        <begin position="42"/>
        <end position="86"/>
    </location>
</feature>
<feature type="signal peptide" evidence="2">
    <location>
        <begin position="1"/>
        <end position="35"/>
    </location>
</feature>
<gene>
    <name evidence="4" type="ORF">PanWU01x14_046350</name>
</gene>
<evidence type="ECO:0000256" key="1">
    <source>
        <dbReference type="SAM" id="MobiDB-lite"/>
    </source>
</evidence>
<evidence type="ECO:0000259" key="3">
    <source>
        <dbReference type="Pfam" id="PF04554"/>
    </source>
</evidence>
<feature type="region of interest" description="Disordered" evidence="1">
    <location>
        <begin position="34"/>
        <end position="126"/>
    </location>
</feature>
<comment type="caution">
    <text evidence="4">The sequence shown here is derived from an EMBL/GenBank/DDBJ whole genome shotgun (WGS) entry which is preliminary data.</text>
</comment>
<dbReference type="InterPro" id="IPR006706">
    <property type="entry name" value="Extensin_dom"/>
</dbReference>
<organism evidence="4 5">
    <name type="scientific">Parasponia andersonii</name>
    <name type="common">Sponia andersonii</name>
    <dbReference type="NCBI Taxonomy" id="3476"/>
    <lineage>
        <taxon>Eukaryota</taxon>
        <taxon>Viridiplantae</taxon>
        <taxon>Streptophyta</taxon>
        <taxon>Embryophyta</taxon>
        <taxon>Tracheophyta</taxon>
        <taxon>Spermatophyta</taxon>
        <taxon>Magnoliopsida</taxon>
        <taxon>eudicotyledons</taxon>
        <taxon>Gunneridae</taxon>
        <taxon>Pentapetalae</taxon>
        <taxon>rosids</taxon>
        <taxon>fabids</taxon>
        <taxon>Rosales</taxon>
        <taxon>Cannabaceae</taxon>
        <taxon>Parasponia</taxon>
    </lineage>
</organism>
<keyword evidence="5" id="KW-1185">Reference proteome</keyword>
<evidence type="ECO:0000313" key="5">
    <source>
        <dbReference type="Proteomes" id="UP000237105"/>
    </source>
</evidence>
<accession>A0A2P5DNR5</accession>
<evidence type="ECO:0000313" key="4">
    <source>
        <dbReference type="EMBL" id="PON74918.1"/>
    </source>
</evidence>